<keyword evidence="1" id="KW-1133">Transmembrane helix</keyword>
<evidence type="ECO:0000313" key="2">
    <source>
        <dbReference type="EMBL" id="MCZ8372780.1"/>
    </source>
</evidence>
<feature type="transmembrane region" description="Helical" evidence="1">
    <location>
        <begin position="7"/>
        <end position="27"/>
    </location>
</feature>
<keyword evidence="1" id="KW-0472">Membrane</keyword>
<keyword evidence="3" id="KW-1185">Reference proteome</keyword>
<dbReference type="EMBL" id="JAPZVM010000006">
    <property type="protein sequence ID" value="MCZ8372780.1"/>
    <property type="molecule type" value="Genomic_DNA"/>
</dbReference>
<proteinExistence type="predicted"/>
<comment type="caution">
    <text evidence="2">The sequence shown here is derived from an EMBL/GenBank/DDBJ whole genome shotgun (WGS) entry which is preliminary data.</text>
</comment>
<dbReference type="RefSeq" id="WP_178265726.1">
    <property type="nucleotide sequence ID" value="NZ_JAPZVM010000006.1"/>
</dbReference>
<protein>
    <submittedName>
        <fullName evidence="2">Uncharacterized protein</fullName>
    </submittedName>
</protein>
<reference evidence="2" key="1">
    <citation type="submission" date="2022-12" db="EMBL/GenBank/DDBJ databases">
        <title>Phocaeicola acetigenes sp. nov., isolated feces from a healthy human.</title>
        <authorList>
            <person name="Do H."/>
            <person name="Ha Y.B."/>
            <person name="Kim J.-S."/>
            <person name="Suh M.K."/>
            <person name="Kim H.S."/>
            <person name="Lee J.-S."/>
        </authorList>
    </citation>
    <scope>NUCLEOTIDE SEQUENCE</scope>
    <source>
        <strain evidence="2">KGMB11183</strain>
    </source>
</reference>
<evidence type="ECO:0000313" key="3">
    <source>
        <dbReference type="Proteomes" id="UP001141933"/>
    </source>
</evidence>
<gene>
    <name evidence="2" type="ORF">O6P32_08685</name>
</gene>
<feature type="transmembrane region" description="Helical" evidence="1">
    <location>
        <begin position="33"/>
        <end position="55"/>
    </location>
</feature>
<feature type="transmembrane region" description="Helical" evidence="1">
    <location>
        <begin position="90"/>
        <end position="108"/>
    </location>
</feature>
<name>A0ABT4PI95_9BACT</name>
<feature type="transmembrane region" description="Helical" evidence="1">
    <location>
        <begin position="67"/>
        <end position="84"/>
    </location>
</feature>
<sequence length="115" mass="13410">MIQEKIYSFIDILLSIALCLACIYGTIESICHQEWLLTVIMGLSAISTLYGVFTWKKNKEPFMQAEVYMLTIATAIWWIFFFYMNGYPSLTTVCIVSSIQTLYQWLLIKQRRNAT</sequence>
<organism evidence="2 3">
    <name type="scientific">Phocaeicola acetigenes</name>
    <dbReference type="NCBI Taxonomy" id="3016083"/>
    <lineage>
        <taxon>Bacteria</taxon>
        <taxon>Pseudomonadati</taxon>
        <taxon>Bacteroidota</taxon>
        <taxon>Bacteroidia</taxon>
        <taxon>Bacteroidales</taxon>
        <taxon>Bacteroidaceae</taxon>
        <taxon>Phocaeicola</taxon>
    </lineage>
</organism>
<evidence type="ECO:0000256" key="1">
    <source>
        <dbReference type="SAM" id="Phobius"/>
    </source>
</evidence>
<accession>A0ABT4PI95</accession>
<dbReference type="Proteomes" id="UP001141933">
    <property type="component" value="Unassembled WGS sequence"/>
</dbReference>
<keyword evidence="1" id="KW-0812">Transmembrane</keyword>